<feature type="transmembrane region" description="Helical" evidence="1">
    <location>
        <begin position="49"/>
        <end position="69"/>
    </location>
</feature>
<dbReference type="NCBIfam" id="NF033218">
    <property type="entry name" value="anchor_AmaP"/>
    <property type="match status" value="1"/>
</dbReference>
<accession>K6PLS7</accession>
<dbReference type="AlphaFoldDB" id="K6PLS7"/>
<keyword evidence="1" id="KW-0812">Transmembrane</keyword>
<dbReference type="EMBL" id="AENY02000004">
    <property type="protein sequence ID" value="EKP93827.1"/>
    <property type="molecule type" value="Genomic_DNA"/>
</dbReference>
<evidence type="ECO:0000313" key="3">
    <source>
        <dbReference type="Proteomes" id="UP000005710"/>
    </source>
</evidence>
<dbReference type="OrthoDB" id="2086588at2"/>
<keyword evidence="1" id="KW-1133">Transmembrane helix</keyword>
<dbReference type="RefSeq" id="WP_006904773.1">
    <property type="nucleotide sequence ID" value="NZ_JH976536.1"/>
</dbReference>
<gene>
    <name evidence="2" type="ORF">ThesuDRAFT_00071</name>
</gene>
<organism evidence="2 3">
    <name type="scientific">Thermaerobacter subterraneus DSM 13965</name>
    <dbReference type="NCBI Taxonomy" id="867903"/>
    <lineage>
        <taxon>Bacteria</taxon>
        <taxon>Bacillati</taxon>
        <taxon>Bacillota</taxon>
        <taxon>Clostridia</taxon>
        <taxon>Eubacteriales</taxon>
        <taxon>Clostridiales Family XVII. Incertae Sedis</taxon>
        <taxon>Thermaerobacter</taxon>
    </lineage>
</organism>
<evidence type="ECO:0008006" key="4">
    <source>
        <dbReference type="Google" id="ProtNLM"/>
    </source>
</evidence>
<proteinExistence type="predicted"/>
<sequence length="180" mass="19143">MAPWNAALAVVNSLLLAGVGGVLLAAGLAGWLPPGTLPPAWLPGPPAPGGWLVAIVGLAFVLSGLHVTYHALRPRRRDAVSAATELGEIRTALAAVEELARRTGLQVPGVRDIRPRVQAGRDGIRLRVRAEVLPDHPIPDVAPQLQARLREAVETIVGARVAEVRVVVERIAAERRRRAE</sequence>
<keyword evidence="1" id="KW-0472">Membrane</keyword>
<comment type="caution">
    <text evidence="2">The sequence shown here is derived from an EMBL/GenBank/DDBJ whole genome shotgun (WGS) entry which is preliminary data.</text>
</comment>
<protein>
    <recommendedName>
        <fullName evidence="4">Alkaline shock response membrane anchor protein AmaP</fullName>
    </recommendedName>
</protein>
<evidence type="ECO:0000313" key="2">
    <source>
        <dbReference type="EMBL" id="EKP93827.1"/>
    </source>
</evidence>
<reference evidence="2" key="2">
    <citation type="submission" date="2012-10" db="EMBL/GenBank/DDBJ databases">
        <title>Improved high-quality draft of Thermaerobacter subterraneus C21, DSM 13965.</title>
        <authorList>
            <consortium name="DOE Joint Genome Institute"/>
            <person name="Eisen J."/>
            <person name="Huntemann M."/>
            <person name="Wei C.-L."/>
            <person name="Han J."/>
            <person name="Detter J.C."/>
            <person name="Han C."/>
            <person name="Tapia R."/>
            <person name="Chen A."/>
            <person name="Kyrpides N."/>
            <person name="Mavromatis K."/>
            <person name="Markowitz V."/>
            <person name="Szeto E."/>
            <person name="Ivanova N."/>
            <person name="Mikhailova N."/>
            <person name="Ovchinnikova G."/>
            <person name="Pagani I."/>
            <person name="Pati A."/>
            <person name="Goodwin L."/>
            <person name="Nordberg H.P."/>
            <person name="Cantor M.N."/>
            <person name="Hua S.X."/>
            <person name="Woyke T."/>
            <person name="Eisen J."/>
            <person name="Klenk H.-P."/>
        </authorList>
    </citation>
    <scope>NUCLEOTIDE SEQUENCE [LARGE SCALE GENOMIC DNA]</scope>
    <source>
        <strain evidence="2">DSM 13965</strain>
    </source>
</reference>
<dbReference type="Proteomes" id="UP000005710">
    <property type="component" value="Unassembled WGS sequence"/>
</dbReference>
<dbReference type="eggNOG" id="COG1302">
    <property type="taxonomic scope" value="Bacteria"/>
</dbReference>
<keyword evidence="3" id="KW-1185">Reference proteome</keyword>
<evidence type="ECO:0000256" key="1">
    <source>
        <dbReference type="SAM" id="Phobius"/>
    </source>
</evidence>
<reference evidence="2" key="1">
    <citation type="submission" date="2010-10" db="EMBL/GenBank/DDBJ databases">
        <authorList>
            <consortium name="US DOE Joint Genome Institute (JGI-PGF)"/>
            <person name="Lucas S."/>
            <person name="Copeland A."/>
            <person name="Lapidus A."/>
            <person name="Bruce D."/>
            <person name="Goodwin L."/>
            <person name="Pitluck S."/>
            <person name="Kyrpides N."/>
            <person name="Mavromatis K."/>
            <person name="Detter J.C."/>
            <person name="Han C."/>
            <person name="Land M."/>
            <person name="Hauser L."/>
            <person name="Markowitz V."/>
            <person name="Cheng J.-F."/>
            <person name="Hugenholtz P."/>
            <person name="Woyke T."/>
            <person name="Wu D."/>
            <person name="Pukall R."/>
            <person name="Wahrenburg C."/>
            <person name="Brambilla E."/>
            <person name="Klenk H.-P."/>
            <person name="Eisen J.A."/>
        </authorList>
    </citation>
    <scope>NUCLEOTIDE SEQUENCE [LARGE SCALE GENOMIC DNA]</scope>
    <source>
        <strain evidence="2">DSM 13965</strain>
    </source>
</reference>
<dbReference type="STRING" id="867903.ThesuDRAFT_00071"/>
<dbReference type="HOGENOM" id="CLU_120389_2_0_9"/>
<name>K6PLS7_9FIRM</name>